<sequence length="703" mass="80649">MRKELPRYHIDEEVELDELDELETAVGSENGDGSGFISEEEEEVPDDIPKWSHDVEEGPPKLDEKELEKVDGVSRQKEIERLTEMKVLKEMPEGKVLAKLDILMLICYGFKGLKKEDCKELSKQLQWLFWLALVKLMKKEAKEVQMKTKEQVITAAVLLKGRFRAKAEGRRKEREEKMSATREGTKVLNFAESGDMTEEEYVAELKRQIRDESRSIESTTILEEWLKKVALEKYEDPKKILQVVKELNKHRQDEATPPEKAKQASDDEAASDPTSSSEDSEEDKDKESQPSKPEATVEEKKEELRKILQTRTDKMVAEQMQEEEEDPQMMQAKFTEQRETIGDFEKAMWRAWYDVDEMADAQEATYDQTQPDDIDDTTWERMTLAERRMALEAQGRELLGQSERQAYYEYVQESQRRADEVQVNQEPEGGHEEPEVKVKTKDISWVSQSIPRDETLEGVCSGHSSDVDECLFDTVPGRLCLRDDEFHAEKAEKQLEKQCNSVGSVRQADQARYPMTVEERREGEEEEKEEEGRRGKEERKTGDKKRGGEETKEERESEEAQVVMMEEAEEGEGEKEGEQKQDTRRASRQEETGRKGEKQRREEGEAVEEGAPAEPTKTKWAPMSEEEVAEVAELNSQQHLPKHSQQAAHVASALDSAWQQNAVLTPVPPIRWVVIGNLASTGYLDTELVLPTSLPDAGGHAYF</sequence>
<feature type="compositionally biased region" description="Basic and acidic residues" evidence="1">
    <location>
        <begin position="530"/>
        <end position="555"/>
    </location>
</feature>
<dbReference type="AlphaFoldDB" id="A0A1Q9CPE9"/>
<keyword evidence="3" id="KW-1185">Reference proteome</keyword>
<feature type="compositionally biased region" description="Basic and acidic residues" evidence="1">
    <location>
        <begin position="248"/>
        <end position="265"/>
    </location>
</feature>
<name>A0A1Q9CPE9_SYMMI</name>
<accession>A0A1Q9CPE9</accession>
<feature type="compositionally biased region" description="Basic and acidic residues" evidence="1">
    <location>
        <begin position="47"/>
        <end position="65"/>
    </location>
</feature>
<feature type="compositionally biased region" description="Acidic residues" evidence="1">
    <location>
        <begin position="14"/>
        <end position="23"/>
    </location>
</feature>
<feature type="region of interest" description="Disordered" evidence="1">
    <location>
        <begin position="248"/>
        <end position="330"/>
    </location>
</feature>
<reference evidence="2 3" key="1">
    <citation type="submission" date="2016-02" db="EMBL/GenBank/DDBJ databases">
        <title>Genome analysis of coral dinoflagellate symbionts highlights evolutionary adaptations to a symbiotic lifestyle.</title>
        <authorList>
            <person name="Aranda M."/>
            <person name="Li Y."/>
            <person name="Liew Y.J."/>
            <person name="Baumgarten S."/>
            <person name="Simakov O."/>
            <person name="Wilson M."/>
            <person name="Piel J."/>
            <person name="Ashoor H."/>
            <person name="Bougouffa S."/>
            <person name="Bajic V.B."/>
            <person name="Ryu T."/>
            <person name="Ravasi T."/>
            <person name="Bayer T."/>
            <person name="Micklem G."/>
            <person name="Kim H."/>
            <person name="Bhak J."/>
            <person name="Lajeunesse T.C."/>
            <person name="Voolstra C.R."/>
        </authorList>
    </citation>
    <scope>NUCLEOTIDE SEQUENCE [LARGE SCALE GENOMIC DNA]</scope>
    <source>
        <strain evidence="2 3">CCMP2467</strain>
    </source>
</reference>
<evidence type="ECO:0000313" key="3">
    <source>
        <dbReference type="Proteomes" id="UP000186817"/>
    </source>
</evidence>
<gene>
    <name evidence="2" type="ORF">AK812_SmicGene34306</name>
</gene>
<organism evidence="2 3">
    <name type="scientific">Symbiodinium microadriaticum</name>
    <name type="common">Dinoflagellate</name>
    <name type="synonym">Zooxanthella microadriatica</name>
    <dbReference type="NCBI Taxonomy" id="2951"/>
    <lineage>
        <taxon>Eukaryota</taxon>
        <taxon>Sar</taxon>
        <taxon>Alveolata</taxon>
        <taxon>Dinophyceae</taxon>
        <taxon>Suessiales</taxon>
        <taxon>Symbiodiniaceae</taxon>
        <taxon>Symbiodinium</taxon>
    </lineage>
</organism>
<feature type="compositionally biased region" description="Basic and acidic residues" evidence="1">
    <location>
        <begin position="428"/>
        <end position="440"/>
    </location>
</feature>
<feature type="region of interest" description="Disordered" evidence="1">
    <location>
        <begin position="14"/>
        <end position="65"/>
    </location>
</feature>
<dbReference type="Proteomes" id="UP000186817">
    <property type="component" value="Unassembled WGS sequence"/>
</dbReference>
<feature type="compositionally biased region" description="Basic and acidic residues" evidence="1">
    <location>
        <begin position="574"/>
        <end position="604"/>
    </location>
</feature>
<evidence type="ECO:0000313" key="2">
    <source>
        <dbReference type="EMBL" id="OLP84801.1"/>
    </source>
</evidence>
<feature type="region of interest" description="Disordered" evidence="1">
    <location>
        <begin position="492"/>
        <end position="647"/>
    </location>
</feature>
<comment type="caution">
    <text evidence="2">The sequence shown here is derived from an EMBL/GenBank/DDBJ whole genome shotgun (WGS) entry which is preliminary data.</text>
</comment>
<dbReference type="OrthoDB" id="437267at2759"/>
<evidence type="ECO:0000256" key="1">
    <source>
        <dbReference type="SAM" id="MobiDB-lite"/>
    </source>
</evidence>
<feature type="compositionally biased region" description="Basic and acidic residues" evidence="1">
    <location>
        <begin position="283"/>
        <end position="316"/>
    </location>
</feature>
<dbReference type="EMBL" id="LSRX01001018">
    <property type="protein sequence ID" value="OLP84801.1"/>
    <property type="molecule type" value="Genomic_DNA"/>
</dbReference>
<proteinExistence type="predicted"/>
<protein>
    <submittedName>
        <fullName evidence="2">Uncharacterized protein</fullName>
    </submittedName>
</protein>
<feature type="compositionally biased region" description="Polar residues" evidence="1">
    <location>
        <begin position="634"/>
        <end position="647"/>
    </location>
</feature>
<feature type="region of interest" description="Disordered" evidence="1">
    <location>
        <begin position="415"/>
        <end position="440"/>
    </location>
</feature>